<dbReference type="InterPro" id="IPR038720">
    <property type="entry name" value="YprB_RNase_H-like_dom"/>
</dbReference>
<organism evidence="3 4">
    <name type="scientific">Methylomonas methanica (strain DSM 25384 / MC09)</name>
    <dbReference type="NCBI Taxonomy" id="857087"/>
    <lineage>
        <taxon>Bacteria</taxon>
        <taxon>Pseudomonadati</taxon>
        <taxon>Pseudomonadota</taxon>
        <taxon>Gammaproteobacteria</taxon>
        <taxon>Methylococcales</taxon>
        <taxon>Methylococcaceae</taxon>
        <taxon>Methylomonas</taxon>
    </lineage>
</organism>
<dbReference type="eggNOG" id="COG2251">
    <property type="taxonomic scope" value="Bacteria"/>
</dbReference>
<keyword evidence="4" id="KW-1185">Reference proteome</keyword>
<dbReference type="HOGENOM" id="CLU_529773_0_0_6"/>
<dbReference type="eggNOG" id="COG3464">
    <property type="taxonomic scope" value="Bacteria"/>
</dbReference>
<evidence type="ECO:0000259" key="2">
    <source>
        <dbReference type="Pfam" id="PF13482"/>
    </source>
</evidence>
<dbReference type="InterPro" id="IPR052344">
    <property type="entry name" value="Transposase-related"/>
</dbReference>
<dbReference type="InterPro" id="IPR004291">
    <property type="entry name" value="Transposase_IS66_central"/>
</dbReference>
<dbReference type="KEGG" id="mmt:Metme_0124"/>
<sequence length="514" mass="58656">MYGCVYFPTYSNSLKEIGRYLGYEWAWQHASGASAILMRKLWELSAQTDIKDLLVAYNMDDCRAAALIAEALGRICTRNSSMPDLVDVGSLEVGFQRTFGKFDSALPEFAKINDAAYWDYQRSKVFTRTDKTVRRTIQKSNCHEKIPTFDKEITIVDDMPAKCPKCSTTKLWRYLPRRSNVVYDLKFSDKGVKRSSVKYRYSYYKCTGCFAEMTFYERKSKYGPNLRAFLVYLVIELLLSNRKAADHASLLFGLPLTKSAVGHIKSEMAAKYVPTYQSILHQIANGPLIHADETKGVVLGGGHYVWVFANMTTVAYAYSESRESSILETVLDGFKGVLVSDFYAAYDSVPCPQQKCLIHLMRDINEDLNRNPFNEEFKAIACQFGALLREILETVDQYGLKTRHLGKHRRAADRFIEHVVRLSCATEVGRAFQKRIEKNSDKLFTFLSYDGVPWNNNNAEHAVKAFTRLRNVINTSSPKGTRDYATLLSIQQTLKYRGKEFLEFMRSGEMETPG</sequence>
<gene>
    <name evidence="3" type="ordered locus">Metme_0124</name>
</gene>
<evidence type="ECO:0000313" key="3">
    <source>
        <dbReference type="EMBL" id="AEF98574.1"/>
    </source>
</evidence>
<dbReference type="Pfam" id="PF13482">
    <property type="entry name" value="RNase_H_2"/>
    <property type="match status" value="1"/>
</dbReference>
<accession>F9ZXZ5</accession>
<reference evidence="3 4" key="1">
    <citation type="journal article" date="2011" name="J. Bacteriol.">
        <title>Complete Genome Sequence of the Aerobic Marine Methanotroph Methylomonas methanica MC09.</title>
        <authorList>
            <person name="Boden R."/>
            <person name="Cunliffe M."/>
            <person name="Scanlan J."/>
            <person name="Moussard H."/>
            <person name="Kits K.D."/>
            <person name="Klotz M.G."/>
            <person name="Jetten M.S."/>
            <person name="Vuilleumier S."/>
            <person name="Han J."/>
            <person name="Peters L."/>
            <person name="Mikhailova N."/>
            <person name="Teshima H."/>
            <person name="Tapia R."/>
            <person name="Kyrpides N."/>
            <person name="Ivanova N."/>
            <person name="Pagani I."/>
            <person name="Cheng J.F."/>
            <person name="Goodwin L."/>
            <person name="Han C."/>
            <person name="Hauser L."/>
            <person name="Land M.L."/>
            <person name="Lapidus A."/>
            <person name="Lucas S."/>
            <person name="Pitluck S."/>
            <person name="Woyke T."/>
            <person name="Stein L."/>
            <person name="Murrell J.C."/>
        </authorList>
    </citation>
    <scope>NUCLEOTIDE SEQUENCE [LARGE SCALE GENOMIC DNA]</scope>
    <source>
        <strain evidence="3 4">MC09</strain>
    </source>
</reference>
<dbReference type="PANTHER" id="PTHR33678">
    <property type="entry name" value="BLL1576 PROTEIN"/>
    <property type="match status" value="1"/>
</dbReference>
<dbReference type="STRING" id="857087.Metme_0124"/>
<dbReference type="Pfam" id="PF03050">
    <property type="entry name" value="DDE_Tnp_IS66"/>
    <property type="match status" value="1"/>
</dbReference>
<dbReference type="Proteomes" id="UP000008888">
    <property type="component" value="Chromosome"/>
</dbReference>
<proteinExistence type="predicted"/>
<dbReference type="EMBL" id="CP002738">
    <property type="protein sequence ID" value="AEF98574.1"/>
    <property type="molecule type" value="Genomic_DNA"/>
</dbReference>
<reference key="2">
    <citation type="submission" date="2011-05" db="EMBL/GenBank/DDBJ databases">
        <title>Complete genome sequence of the aerobic marine methanotroph Methylomonas methanica MC09.</title>
        <authorList>
            <person name="Boden R."/>
            <person name="Cunliffe M."/>
            <person name="Scanlan J."/>
            <person name="Moussard H."/>
            <person name="Kits K.D."/>
            <person name="Klotz M."/>
            <person name="Jetten M."/>
            <person name="Vuilleumier S."/>
            <person name="Han J."/>
            <person name="Peters L."/>
            <person name="Mikhailova N."/>
            <person name="Teshima H."/>
            <person name="Tapia R."/>
            <person name="Kyrpides N."/>
            <person name="Ivanova N."/>
            <person name="Pagani I."/>
            <person name="Cheng J.-F."/>
            <person name="Goodwin L."/>
            <person name="Han C."/>
            <person name="Hauser L."/>
            <person name="Land M."/>
            <person name="Lapidus A."/>
            <person name="Lucas S."/>
            <person name="Pitluck S."/>
            <person name="Woyke T."/>
            <person name="Stein L.Y."/>
            <person name="Murrell C."/>
        </authorList>
    </citation>
    <scope>NUCLEOTIDE SEQUENCE</scope>
    <source>
        <strain>MC09</strain>
    </source>
</reference>
<evidence type="ECO:0000313" key="4">
    <source>
        <dbReference type="Proteomes" id="UP000008888"/>
    </source>
</evidence>
<name>F9ZXZ5_METMM</name>
<protein>
    <submittedName>
        <fullName evidence="3">Transposase IS66</fullName>
    </submittedName>
</protein>
<evidence type="ECO:0000259" key="1">
    <source>
        <dbReference type="Pfam" id="PF03050"/>
    </source>
</evidence>
<feature type="domain" description="Transposase IS66 central" evidence="1">
    <location>
        <begin position="220"/>
        <end position="476"/>
    </location>
</feature>
<reference evidence="4" key="3">
    <citation type="submission" date="2011-05" db="EMBL/GenBank/DDBJ databases">
        <title>Complete sequence of Methylomonas methanica MC09.</title>
        <authorList>
            <consortium name="US DOE Joint Genome Institute"/>
            <person name="Lucas S."/>
            <person name="Han J."/>
            <person name="Lapidus A."/>
            <person name="Cheng J.-F."/>
            <person name="Goodwin L."/>
            <person name="Pitluck S."/>
            <person name="Peters L."/>
            <person name="Mikhailova N."/>
            <person name="Teshima H."/>
            <person name="Han C."/>
            <person name="Tapia R."/>
            <person name="Land M."/>
            <person name="Hauser L."/>
            <person name="Kyrpides N."/>
            <person name="Ivanova N."/>
            <person name="Pagani I."/>
            <person name="Stein L."/>
            <person name="Woyke T."/>
        </authorList>
    </citation>
    <scope>NUCLEOTIDE SEQUENCE [LARGE SCALE GENOMIC DNA]</scope>
    <source>
        <strain evidence="4">MC09</strain>
    </source>
</reference>
<dbReference type="PANTHER" id="PTHR33678:SF2">
    <property type="match status" value="1"/>
</dbReference>
<feature type="domain" description="YprB ribonuclease H-like" evidence="2">
    <location>
        <begin position="9"/>
        <end position="72"/>
    </location>
</feature>
<dbReference type="AlphaFoldDB" id="F9ZXZ5"/>